<dbReference type="AlphaFoldDB" id="A0A4R5VYU7"/>
<organism evidence="6 7">
    <name type="scientific">Sapientia aquatica</name>
    <dbReference type="NCBI Taxonomy" id="1549640"/>
    <lineage>
        <taxon>Bacteria</taxon>
        <taxon>Pseudomonadati</taxon>
        <taxon>Pseudomonadota</taxon>
        <taxon>Betaproteobacteria</taxon>
        <taxon>Burkholderiales</taxon>
        <taxon>Oxalobacteraceae</taxon>
        <taxon>Sapientia</taxon>
    </lineage>
</organism>
<dbReference type="Gene3D" id="1.10.10.10">
    <property type="entry name" value="Winged helix-like DNA-binding domain superfamily/Winged helix DNA-binding domain"/>
    <property type="match status" value="1"/>
</dbReference>
<dbReference type="SUPFAM" id="SSF46785">
    <property type="entry name" value="Winged helix' DNA-binding domain"/>
    <property type="match status" value="1"/>
</dbReference>
<dbReference type="Pfam" id="PF03466">
    <property type="entry name" value="LysR_substrate"/>
    <property type="match status" value="1"/>
</dbReference>
<keyword evidence="2" id="KW-0805">Transcription regulation</keyword>
<keyword evidence="7" id="KW-1185">Reference proteome</keyword>
<comment type="similarity">
    <text evidence="1">Belongs to the LysR transcriptional regulatory family.</text>
</comment>
<dbReference type="Gene3D" id="3.40.190.290">
    <property type="match status" value="1"/>
</dbReference>
<dbReference type="SUPFAM" id="SSF53850">
    <property type="entry name" value="Periplasmic binding protein-like II"/>
    <property type="match status" value="1"/>
</dbReference>
<dbReference type="RefSeq" id="WP_133329723.1">
    <property type="nucleotide sequence ID" value="NZ_SMYL01000008.1"/>
</dbReference>
<name>A0A4R5VYU7_9BURK</name>
<evidence type="ECO:0000256" key="2">
    <source>
        <dbReference type="ARBA" id="ARBA00023015"/>
    </source>
</evidence>
<evidence type="ECO:0000256" key="1">
    <source>
        <dbReference type="ARBA" id="ARBA00009437"/>
    </source>
</evidence>
<dbReference type="GO" id="GO:0003700">
    <property type="term" value="F:DNA-binding transcription factor activity"/>
    <property type="evidence" value="ECO:0007669"/>
    <property type="project" value="InterPro"/>
</dbReference>
<dbReference type="PROSITE" id="PS50931">
    <property type="entry name" value="HTH_LYSR"/>
    <property type="match status" value="1"/>
</dbReference>
<dbReference type="CDD" id="cd05466">
    <property type="entry name" value="PBP2_LTTR_substrate"/>
    <property type="match status" value="1"/>
</dbReference>
<evidence type="ECO:0000313" key="6">
    <source>
        <dbReference type="EMBL" id="TDK63748.1"/>
    </source>
</evidence>
<dbReference type="GO" id="GO:0000976">
    <property type="term" value="F:transcription cis-regulatory region binding"/>
    <property type="evidence" value="ECO:0007669"/>
    <property type="project" value="TreeGrafter"/>
</dbReference>
<evidence type="ECO:0000313" key="7">
    <source>
        <dbReference type="Proteomes" id="UP000294829"/>
    </source>
</evidence>
<reference evidence="6 7" key="1">
    <citation type="submission" date="2019-03" db="EMBL/GenBank/DDBJ databases">
        <title>Sapientia aquatica gen. nov., sp. nov., isolated from a crater lake.</title>
        <authorList>
            <person name="Felfoldi T."/>
            <person name="Szabo A."/>
            <person name="Toth E."/>
            <person name="Schumann P."/>
            <person name="Keki Z."/>
            <person name="Marialigeti K."/>
            <person name="Mathe I."/>
        </authorList>
    </citation>
    <scope>NUCLEOTIDE SEQUENCE [LARGE SCALE GENOMIC DNA]</scope>
    <source>
        <strain evidence="6 7">SA-152</strain>
    </source>
</reference>
<dbReference type="InterPro" id="IPR005119">
    <property type="entry name" value="LysR_subst-bd"/>
</dbReference>
<dbReference type="PANTHER" id="PTHR30126">
    <property type="entry name" value="HTH-TYPE TRANSCRIPTIONAL REGULATOR"/>
    <property type="match status" value="1"/>
</dbReference>
<comment type="caution">
    <text evidence="6">The sequence shown here is derived from an EMBL/GenBank/DDBJ whole genome shotgun (WGS) entry which is preliminary data.</text>
</comment>
<dbReference type="OrthoDB" id="196624at2"/>
<keyword evidence="3" id="KW-0238">DNA-binding</keyword>
<dbReference type="InterPro" id="IPR036388">
    <property type="entry name" value="WH-like_DNA-bd_sf"/>
</dbReference>
<evidence type="ECO:0000256" key="3">
    <source>
        <dbReference type="ARBA" id="ARBA00023125"/>
    </source>
</evidence>
<dbReference type="InterPro" id="IPR036390">
    <property type="entry name" value="WH_DNA-bd_sf"/>
</dbReference>
<gene>
    <name evidence="6" type="ORF">E2I14_14355</name>
</gene>
<feature type="domain" description="HTH lysR-type" evidence="5">
    <location>
        <begin position="1"/>
        <end position="58"/>
    </location>
</feature>
<dbReference type="EMBL" id="SMYL01000008">
    <property type="protein sequence ID" value="TDK63748.1"/>
    <property type="molecule type" value="Genomic_DNA"/>
</dbReference>
<protein>
    <submittedName>
        <fullName evidence="6">LysR family transcriptional regulator</fullName>
    </submittedName>
</protein>
<dbReference type="PANTHER" id="PTHR30126:SF39">
    <property type="entry name" value="HTH-TYPE TRANSCRIPTIONAL REGULATOR CYSL"/>
    <property type="match status" value="1"/>
</dbReference>
<evidence type="ECO:0000259" key="5">
    <source>
        <dbReference type="PROSITE" id="PS50931"/>
    </source>
</evidence>
<keyword evidence="4" id="KW-0804">Transcription</keyword>
<dbReference type="PRINTS" id="PR00039">
    <property type="entry name" value="HTHLYSR"/>
</dbReference>
<dbReference type="InterPro" id="IPR000847">
    <property type="entry name" value="LysR_HTH_N"/>
</dbReference>
<dbReference type="Pfam" id="PF00126">
    <property type="entry name" value="HTH_1"/>
    <property type="match status" value="1"/>
</dbReference>
<proteinExistence type="inferred from homology"/>
<evidence type="ECO:0000256" key="4">
    <source>
        <dbReference type="ARBA" id="ARBA00023163"/>
    </source>
</evidence>
<dbReference type="Proteomes" id="UP000294829">
    <property type="component" value="Unassembled WGS sequence"/>
</dbReference>
<sequence>MSLQRLRTFIEVYRQRSISNAARSLNLTQPAVSQHISGLEVAIGRKLFEREPRGVLPTLAADELAADLGDKLDSAEAALSSAKARSVELTGALRIIGHGDFLAEVLTARLQPLLEAGVRVRLHKGDRELITNMLLEGHCDLGICAYPTSDKRLRCELIRNERVMAVASPAVAKKIADAPDFRKALAAEPLLAYDLELSLIDNWLSKNKVDLSPMNPALIGQDLRSLRILLCNNFGWTALPEYLCAEHIANGQLAEIPAHEGSTNLGYYLVWTPSALRQPRVAHARKELLEQLRDSAA</sequence>
<accession>A0A4R5VYU7</accession>